<keyword evidence="3" id="KW-1185">Reference proteome</keyword>
<evidence type="ECO:0000256" key="1">
    <source>
        <dbReference type="SAM" id="MobiDB-lite"/>
    </source>
</evidence>
<dbReference type="Gene3D" id="1.25.40.480">
    <property type="match status" value="2"/>
</dbReference>
<dbReference type="EMBL" id="JABSTU010000007">
    <property type="protein sequence ID" value="KAH8024620.1"/>
    <property type="molecule type" value="Genomic_DNA"/>
</dbReference>
<sequence>MSEDEEKLEEIVPSSGLSKKGPDRDELEVCGAPDDLTDLPEDVQLNISKIKEALHSCDETNIRTADLSFMVSAKPETVAAVCDELETDAIADAKMQLLLRSFSELKSEMSLINGVVFVKCALLPKGPLESVFAELVNWLASVKDERSTDSKFSKLLMDFVSFYGPQMSSACLDSVVKVVSANRTLLKEANPEHAHETYCVNAHLR</sequence>
<gene>
    <name evidence="2" type="ORF">HPB51_000060</name>
</gene>
<comment type="caution">
    <text evidence="2">The sequence shown here is derived from an EMBL/GenBank/DDBJ whole genome shotgun (WGS) entry which is preliminary data.</text>
</comment>
<dbReference type="Proteomes" id="UP000821866">
    <property type="component" value="Unassembled WGS sequence"/>
</dbReference>
<organism evidence="2 3">
    <name type="scientific">Rhipicephalus microplus</name>
    <name type="common">Cattle tick</name>
    <name type="synonym">Boophilus microplus</name>
    <dbReference type="NCBI Taxonomy" id="6941"/>
    <lineage>
        <taxon>Eukaryota</taxon>
        <taxon>Metazoa</taxon>
        <taxon>Ecdysozoa</taxon>
        <taxon>Arthropoda</taxon>
        <taxon>Chelicerata</taxon>
        <taxon>Arachnida</taxon>
        <taxon>Acari</taxon>
        <taxon>Parasitiformes</taxon>
        <taxon>Ixodida</taxon>
        <taxon>Ixodoidea</taxon>
        <taxon>Ixodidae</taxon>
        <taxon>Rhipicephalinae</taxon>
        <taxon>Rhipicephalus</taxon>
        <taxon>Boophilus</taxon>
    </lineage>
</organism>
<name>A0A9J6DRE7_RHIMP</name>
<reference evidence="2" key="2">
    <citation type="submission" date="2021-09" db="EMBL/GenBank/DDBJ databases">
        <authorList>
            <person name="Jia N."/>
            <person name="Wang J."/>
            <person name="Shi W."/>
            <person name="Du L."/>
            <person name="Sun Y."/>
            <person name="Zhan W."/>
            <person name="Jiang J."/>
            <person name="Wang Q."/>
            <person name="Zhang B."/>
            <person name="Ji P."/>
            <person name="Sakyi L.B."/>
            <person name="Cui X."/>
            <person name="Yuan T."/>
            <person name="Jiang B."/>
            <person name="Yang W."/>
            <person name="Lam T.T.-Y."/>
            <person name="Chang Q."/>
            <person name="Ding S."/>
            <person name="Wang X."/>
            <person name="Zhu J."/>
            <person name="Ruan X."/>
            <person name="Zhao L."/>
            <person name="Wei J."/>
            <person name="Que T."/>
            <person name="Du C."/>
            <person name="Cheng J."/>
            <person name="Dai P."/>
            <person name="Han X."/>
            <person name="Huang E."/>
            <person name="Gao Y."/>
            <person name="Liu J."/>
            <person name="Shao H."/>
            <person name="Ye R."/>
            <person name="Li L."/>
            <person name="Wei W."/>
            <person name="Wang X."/>
            <person name="Wang C."/>
            <person name="Huo Q."/>
            <person name="Li W."/>
            <person name="Guo W."/>
            <person name="Chen H."/>
            <person name="Chen S."/>
            <person name="Zhou L."/>
            <person name="Zhou L."/>
            <person name="Ni X."/>
            <person name="Tian J."/>
            <person name="Zhou Y."/>
            <person name="Sheng Y."/>
            <person name="Liu T."/>
            <person name="Pan Y."/>
            <person name="Xia L."/>
            <person name="Li J."/>
            <person name="Zhao F."/>
            <person name="Cao W."/>
        </authorList>
    </citation>
    <scope>NUCLEOTIDE SEQUENCE</scope>
    <source>
        <strain evidence="2">Rmic-2018</strain>
        <tissue evidence="2">Larvae</tissue>
    </source>
</reference>
<reference evidence="2" key="1">
    <citation type="journal article" date="2020" name="Cell">
        <title>Large-Scale Comparative Analyses of Tick Genomes Elucidate Their Genetic Diversity and Vector Capacities.</title>
        <authorList>
            <consortium name="Tick Genome and Microbiome Consortium (TIGMIC)"/>
            <person name="Jia N."/>
            <person name="Wang J."/>
            <person name="Shi W."/>
            <person name="Du L."/>
            <person name="Sun Y."/>
            <person name="Zhan W."/>
            <person name="Jiang J.F."/>
            <person name="Wang Q."/>
            <person name="Zhang B."/>
            <person name="Ji P."/>
            <person name="Bell-Sakyi L."/>
            <person name="Cui X.M."/>
            <person name="Yuan T.T."/>
            <person name="Jiang B.G."/>
            <person name="Yang W.F."/>
            <person name="Lam T.T."/>
            <person name="Chang Q.C."/>
            <person name="Ding S.J."/>
            <person name="Wang X.J."/>
            <person name="Zhu J.G."/>
            <person name="Ruan X.D."/>
            <person name="Zhao L."/>
            <person name="Wei J.T."/>
            <person name="Ye R.Z."/>
            <person name="Que T.C."/>
            <person name="Du C.H."/>
            <person name="Zhou Y.H."/>
            <person name="Cheng J.X."/>
            <person name="Dai P.F."/>
            <person name="Guo W.B."/>
            <person name="Han X.H."/>
            <person name="Huang E.J."/>
            <person name="Li L.F."/>
            <person name="Wei W."/>
            <person name="Gao Y.C."/>
            <person name="Liu J.Z."/>
            <person name="Shao H.Z."/>
            <person name="Wang X."/>
            <person name="Wang C.C."/>
            <person name="Yang T.C."/>
            <person name="Huo Q.B."/>
            <person name="Li W."/>
            <person name="Chen H.Y."/>
            <person name="Chen S.E."/>
            <person name="Zhou L.G."/>
            <person name="Ni X.B."/>
            <person name="Tian J.H."/>
            <person name="Sheng Y."/>
            <person name="Liu T."/>
            <person name="Pan Y.S."/>
            <person name="Xia L.Y."/>
            <person name="Li J."/>
            <person name="Zhao F."/>
            <person name="Cao W.C."/>
        </authorList>
    </citation>
    <scope>NUCLEOTIDE SEQUENCE</scope>
    <source>
        <strain evidence="2">Rmic-2018</strain>
    </source>
</reference>
<protein>
    <submittedName>
        <fullName evidence="2">Uncharacterized protein</fullName>
    </submittedName>
</protein>
<dbReference type="PANTHER" id="PTHR32094">
    <property type="entry name" value="FANCONI ANEMIA GROUP E PROTEIN"/>
    <property type="match status" value="1"/>
</dbReference>
<evidence type="ECO:0000313" key="3">
    <source>
        <dbReference type="Proteomes" id="UP000821866"/>
    </source>
</evidence>
<dbReference type="InterPro" id="IPR039685">
    <property type="entry name" value="FANCE"/>
</dbReference>
<dbReference type="GO" id="GO:0036297">
    <property type="term" value="P:interstrand cross-link repair"/>
    <property type="evidence" value="ECO:0007669"/>
    <property type="project" value="InterPro"/>
</dbReference>
<dbReference type="PANTHER" id="PTHR32094:SF5">
    <property type="entry name" value="FANCONI ANEMIA GROUP E PROTEIN"/>
    <property type="match status" value="1"/>
</dbReference>
<dbReference type="VEuPathDB" id="VectorBase:LOC119170124"/>
<dbReference type="GO" id="GO:0043240">
    <property type="term" value="C:Fanconi anaemia nuclear complex"/>
    <property type="evidence" value="ECO:0007669"/>
    <property type="project" value="InterPro"/>
</dbReference>
<feature type="region of interest" description="Disordered" evidence="1">
    <location>
        <begin position="1"/>
        <end position="31"/>
    </location>
</feature>
<dbReference type="AlphaFoldDB" id="A0A9J6DRE7"/>
<evidence type="ECO:0000313" key="2">
    <source>
        <dbReference type="EMBL" id="KAH8024620.1"/>
    </source>
</evidence>
<accession>A0A9J6DRE7</accession>
<proteinExistence type="predicted"/>